<proteinExistence type="inferred from homology"/>
<feature type="binding site" evidence="8">
    <location>
        <position position="30"/>
    </location>
    <ligand>
        <name>[4Fe-4S] cluster</name>
        <dbReference type="ChEBI" id="CHEBI:49883"/>
        <note>4Fe-4S-S-AdoMet</note>
    </ligand>
</feature>
<dbReference type="eggNOG" id="COG0602">
    <property type="taxonomic scope" value="Bacteria"/>
</dbReference>
<dbReference type="InterPro" id="IPR027621">
    <property type="entry name" value="rSAM_QueE_gams"/>
</dbReference>
<comment type="pathway">
    <text evidence="8">Purine metabolism; 7-cyano-7-deazaguanine biosynthesis.</text>
</comment>
<feature type="binding site" evidence="8">
    <location>
        <begin position="11"/>
        <end position="13"/>
    </location>
    <ligand>
        <name>substrate</name>
    </ligand>
</feature>
<keyword evidence="2 8" id="KW-0949">S-adenosyl-L-methionine</keyword>
<dbReference type="SUPFAM" id="SSF102114">
    <property type="entry name" value="Radical SAM enzymes"/>
    <property type="match status" value="1"/>
</dbReference>
<keyword evidence="1 8" id="KW-0004">4Fe-4S</keyword>
<dbReference type="InterPro" id="IPR007197">
    <property type="entry name" value="rSAM"/>
</dbReference>
<evidence type="ECO:0000313" key="11">
    <source>
        <dbReference type="Proteomes" id="UP000009011"/>
    </source>
</evidence>
<dbReference type="HAMAP" id="MF_00917">
    <property type="entry name" value="QueE"/>
    <property type="match status" value="1"/>
</dbReference>
<evidence type="ECO:0000259" key="9">
    <source>
        <dbReference type="PROSITE" id="PS51918"/>
    </source>
</evidence>
<dbReference type="EMBL" id="CP003557">
    <property type="protein sequence ID" value="AFN73795.1"/>
    <property type="molecule type" value="Genomic_DNA"/>
</dbReference>
<comment type="cofactor">
    <cofactor evidence="8">
        <name>[4Fe-4S] cluster</name>
        <dbReference type="ChEBI" id="CHEBI:49883"/>
    </cofactor>
    <text evidence="8">Binds 1 [4Fe-4S] cluster. The cluster is coordinated with 3 cysteines and an exchangeable S-adenosyl-L-methionine.</text>
</comment>
<evidence type="ECO:0000256" key="7">
    <source>
        <dbReference type="ARBA" id="ARBA00023239"/>
    </source>
</evidence>
<dbReference type="SFLD" id="SFLDS00029">
    <property type="entry name" value="Radical_SAM"/>
    <property type="match status" value="1"/>
</dbReference>
<protein>
    <recommendedName>
        <fullName evidence="8">7-carboxy-7-deazaguanine synthase</fullName>
        <shortName evidence="8">CDG synthase</shortName>
        <ecNumber evidence="8">4.3.99.3</ecNumber>
    </recommendedName>
    <alternativeName>
        <fullName evidence="8">Queuosine biosynthesis protein QueE</fullName>
    </alternativeName>
</protein>
<dbReference type="GO" id="GO:1904047">
    <property type="term" value="F:S-adenosyl-L-methionine binding"/>
    <property type="evidence" value="ECO:0007669"/>
    <property type="project" value="UniProtKB-UniRule"/>
</dbReference>
<feature type="binding site" evidence="8">
    <location>
        <begin position="36"/>
        <end position="38"/>
    </location>
    <ligand>
        <name>S-adenosyl-L-methionine</name>
        <dbReference type="ChEBI" id="CHEBI:59789"/>
    </ligand>
</feature>
<dbReference type="KEGG" id="mro:MROS_0552"/>
<feature type="binding site" evidence="8">
    <location>
        <position position="69"/>
    </location>
    <ligand>
        <name>substrate</name>
    </ligand>
</feature>
<keyword evidence="5 8" id="KW-0408">Iron</keyword>
<comment type="catalytic activity">
    <reaction evidence="8">
        <text>6-carboxy-5,6,7,8-tetrahydropterin + H(+) = 7-carboxy-7-carbaguanine + NH4(+)</text>
        <dbReference type="Rhea" id="RHEA:27974"/>
        <dbReference type="ChEBI" id="CHEBI:15378"/>
        <dbReference type="ChEBI" id="CHEBI:28938"/>
        <dbReference type="ChEBI" id="CHEBI:61032"/>
        <dbReference type="ChEBI" id="CHEBI:61036"/>
        <dbReference type="EC" id="4.3.99.3"/>
    </reaction>
</comment>
<gene>
    <name evidence="8" type="primary">queE</name>
    <name evidence="10" type="ordered locus">MROS_0552</name>
</gene>
<dbReference type="InterPro" id="IPR058240">
    <property type="entry name" value="rSAM_sf"/>
</dbReference>
<dbReference type="GO" id="GO:0016840">
    <property type="term" value="F:carbon-nitrogen lyase activity"/>
    <property type="evidence" value="ECO:0007669"/>
    <property type="project" value="UniProtKB-UniRule"/>
</dbReference>
<evidence type="ECO:0000256" key="4">
    <source>
        <dbReference type="ARBA" id="ARBA00022842"/>
    </source>
</evidence>
<sequence length="212" mass="24526">MLKVNEIYYSIQGESSRAGLPCVFVRLTYCNLRCSYCDTEYAFYDGIDMSKEEILEKVNEYGCKLVELTGGEPLVQKESLDLMKSLCDSGYEVMLETGGSLPIDNVDKRVMIIMDLKCPSSKMEKKNRYENIEFLKPGDEVKFVIGDRNDYEWSLNKIKEFELDKKCGVLFSTVFGKLEPVTLLNWILADKLNVRFQLQMHKYIWKPETKGV</sequence>
<evidence type="ECO:0000256" key="5">
    <source>
        <dbReference type="ARBA" id="ARBA00023004"/>
    </source>
</evidence>
<comment type="caution">
    <text evidence="8">Lacks conserved residue(s) required for the propagation of feature annotation.</text>
</comment>
<evidence type="ECO:0000256" key="2">
    <source>
        <dbReference type="ARBA" id="ARBA00022691"/>
    </source>
</evidence>
<name>I6Z3S4_MELRP</name>
<keyword evidence="7 8" id="KW-0456">Lyase</keyword>
<dbReference type="PIRSF" id="PIRSF000370">
    <property type="entry name" value="QueE"/>
    <property type="match status" value="1"/>
</dbReference>
<comment type="function">
    <text evidence="8">Catalyzes the complex heterocyclic radical-mediated conversion of 6-carboxy-5,6,7,8-tetrahydropterin (CPH4) to 7-carboxy-7-deazaguanine (CDG), a step common to the biosynthetic pathways of all 7-deazapurine-containing compounds.</text>
</comment>
<dbReference type="STRING" id="1191523.MROS_0552"/>
<comment type="similarity">
    <text evidence="8">Belongs to the radical SAM superfamily. 7-carboxy-7-deazaguanine synthase family.</text>
</comment>
<evidence type="ECO:0000256" key="6">
    <source>
        <dbReference type="ARBA" id="ARBA00023014"/>
    </source>
</evidence>
<dbReference type="UniPathway" id="UPA00391"/>
<dbReference type="GO" id="GO:0051539">
    <property type="term" value="F:4 iron, 4 sulfur cluster binding"/>
    <property type="evidence" value="ECO:0007669"/>
    <property type="project" value="UniProtKB-UniRule"/>
</dbReference>
<dbReference type="NCBIfam" id="TIGR04349">
    <property type="entry name" value="rSAM_QueE_gams"/>
    <property type="match status" value="1"/>
</dbReference>
<dbReference type="EC" id="4.3.99.3" evidence="8"/>
<feature type="binding site" evidence="8">
    <location>
        <position position="26"/>
    </location>
    <ligand>
        <name>substrate</name>
    </ligand>
</feature>
<comment type="subunit">
    <text evidence="8">Homodimer.</text>
</comment>
<keyword evidence="6 8" id="KW-0411">Iron-sulfur</keyword>
<dbReference type="PATRIC" id="fig|1191523.3.peg.575"/>
<dbReference type="HOGENOM" id="CLU_066739_2_0_10"/>
<dbReference type="CDD" id="cd01335">
    <property type="entry name" value="Radical_SAM"/>
    <property type="match status" value="1"/>
</dbReference>
<evidence type="ECO:0000313" key="10">
    <source>
        <dbReference type="EMBL" id="AFN73795.1"/>
    </source>
</evidence>
<dbReference type="InterPro" id="IPR013785">
    <property type="entry name" value="Aldolase_TIM"/>
</dbReference>
<evidence type="ECO:0000256" key="8">
    <source>
        <dbReference type="HAMAP-Rule" id="MF_00917"/>
    </source>
</evidence>
<comment type="cofactor">
    <cofactor evidence="8">
        <name>S-adenosyl-L-methionine</name>
        <dbReference type="ChEBI" id="CHEBI:59789"/>
    </cofactor>
    <text evidence="8">Binds 1 S-adenosyl-L-methionine per subunit.</text>
</comment>
<keyword evidence="11" id="KW-1185">Reference proteome</keyword>
<feature type="binding site" evidence="8">
    <location>
        <position position="34"/>
    </location>
    <ligand>
        <name>[4Fe-4S] cluster</name>
        <dbReference type="ChEBI" id="CHEBI:49883"/>
        <note>4Fe-4S-S-AdoMet</note>
    </ligand>
</feature>
<dbReference type="Proteomes" id="UP000009011">
    <property type="component" value="Chromosome"/>
</dbReference>
<dbReference type="InterPro" id="IPR024924">
    <property type="entry name" value="7-CO-7-deazaguanine_synth-like"/>
</dbReference>
<keyword evidence="8" id="KW-0671">Queuosine biosynthesis</keyword>
<comment type="cofactor">
    <cofactor evidence="8">
        <name>Mg(2+)</name>
        <dbReference type="ChEBI" id="CHEBI:18420"/>
    </cofactor>
</comment>
<dbReference type="AlphaFoldDB" id="I6Z3S4"/>
<feature type="binding site" evidence="8">
    <location>
        <position position="71"/>
    </location>
    <ligand>
        <name>S-adenosyl-L-methionine</name>
        <dbReference type="ChEBI" id="CHEBI:59789"/>
    </ligand>
</feature>
<evidence type="ECO:0000256" key="1">
    <source>
        <dbReference type="ARBA" id="ARBA00022485"/>
    </source>
</evidence>
<dbReference type="RefSeq" id="WP_014855232.1">
    <property type="nucleotide sequence ID" value="NC_018178.1"/>
</dbReference>
<accession>I6Z3S4</accession>
<feature type="binding site" evidence="8">
    <location>
        <position position="39"/>
    </location>
    <ligand>
        <name>Mg(2+)</name>
        <dbReference type="ChEBI" id="CHEBI:18420"/>
    </ligand>
</feature>
<feature type="domain" description="Radical SAM core" evidence="9">
    <location>
        <begin position="17"/>
        <end position="207"/>
    </location>
</feature>
<reference evidence="10 11" key="1">
    <citation type="journal article" date="2013" name="PLoS ONE">
        <title>Genomic analysis of Melioribacter roseus, facultatively anaerobic organotrophic bacterium representing a novel deep lineage within Bacteriodetes/Chlorobi group.</title>
        <authorList>
            <person name="Kadnikov V.V."/>
            <person name="Mardanov A.V."/>
            <person name="Podosokorskaya O.A."/>
            <person name="Gavrilov S.N."/>
            <person name="Kublanov I.V."/>
            <person name="Beletsky A.V."/>
            <person name="Bonch-Osmolovskaya E.A."/>
            <person name="Ravin N.V."/>
        </authorList>
    </citation>
    <scope>NUCLEOTIDE SEQUENCE [LARGE SCALE GENOMIC DNA]</scope>
    <source>
        <strain evidence="11">JCM 17771 / P3M-2</strain>
    </source>
</reference>
<dbReference type="GO" id="GO:0008616">
    <property type="term" value="P:tRNA queuosine(34) biosynthetic process"/>
    <property type="evidence" value="ECO:0007669"/>
    <property type="project" value="UniProtKB-UniRule"/>
</dbReference>
<dbReference type="PANTHER" id="PTHR42836">
    <property type="entry name" value="7-CARBOXY-7-DEAZAGUANINE SYNTHASE"/>
    <property type="match status" value="1"/>
</dbReference>
<dbReference type="PROSITE" id="PS51918">
    <property type="entry name" value="RADICAL_SAM"/>
    <property type="match status" value="1"/>
</dbReference>
<dbReference type="GO" id="GO:0000287">
    <property type="term" value="F:magnesium ion binding"/>
    <property type="evidence" value="ECO:0007669"/>
    <property type="project" value="UniProtKB-UniRule"/>
</dbReference>
<evidence type="ECO:0000256" key="3">
    <source>
        <dbReference type="ARBA" id="ARBA00022723"/>
    </source>
</evidence>
<keyword evidence="4 8" id="KW-0460">Magnesium</keyword>
<dbReference type="PANTHER" id="PTHR42836:SF1">
    <property type="entry name" value="7-CARBOXY-7-DEAZAGUANINE SYNTHASE"/>
    <property type="match status" value="1"/>
</dbReference>
<organism evidence="10 11">
    <name type="scientific">Melioribacter roseus (strain DSM 23840 / JCM 17771 / VKM B-2668 / P3M-2)</name>
    <dbReference type="NCBI Taxonomy" id="1191523"/>
    <lineage>
        <taxon>Bacteria</taxon>
        <taxon>Pseudomonadati</taxon>
        <taxon>Ignavibacteriota</taxon>
        <taxon>Ignavibacteria</taxon>
        <taxon>Ignavibacteriales</taxon>
        <taxon>Melioribacteraceae</taxon>
        <taxon>Melioribacter</taxon>
    </lineage>
</organism>
<dbReference type="Pfam" id="PF04055">
    <property type="entry name" value="Radical_SAM"/>
    <property type="match status" value="1"/>
</dbReference>
<feature type="binding site" evidence="8">
    <location>
        <position position="37"/>
    </location>
    <ligand>
        <name>[4Fe-4S] cluster</name>
        <dbReference type="ChEBI" id="CHEBI:49883"/>
        <note>4Fe-4S-S-AdoMet</note>
    </ligand>
</feature>
<keyword evidence="3 8" id="KW-0479">Metal-binding</keyword>
<dbReference type="Gene3D" id="3.20.20.70">
    <property type="entry name" value="Aldolase class I"/>
    <property type="match status" value="1"/>
</dbReference>